<dbReference type="Pfam" id="PF12802">
    <property type="entry name" value="MarR_2"/>
    <property type="match status" value="1"/>
</dbReference>
<reference evidence="5 6" key="1">
    <citation type="journal article" date="2017" name="Biochemistry">
        <title>Identification of the Biosynthetic Pathway for the Antibiotic Bicyclomycin.</title>
        <authorList>
            <person name="Patteson J."/>
            <person name="Cai W."/>
            <person name="Johnson R.A."/>
            <person name="Santa Maria K."/>
            <person name="Li B."/>
        </authorList>
    </citation>
    <scope>NUCLEOTIDE SEQUENCE [LARGE SCALE GENOMIC DNA]</scope>
    <source>
        <strain evidence="5 6">ATCC 21532</strain>
    </source>
</reference>
<dbReference type="PANTHER" id="PTHR42756:SF1">
    <property type="entry name" value="TRANSCRIPTIONAL REPRESSOR OF EMRAB OPERON"/>
    <property type="match status" value="1"/>
</dbReference>
<dbReference type="Gene3D" id="1.10.10.10">
    <property type="entry name" value="Winged helix-like DNA-binding domain superfamily/Winged helix DNA-binding domain"/>
    <property type="match status" value="1"/>
</dbReference>
<dbReference type="RefSeq" id="WP_099201714.1">
    <property type="nucleotide sequence ID" value="NZ_JBIRXA010000006.1"/>
</dbReference>
<evidence type="ECO:0000256" key="3">
    <source>
        <dbReference type="ARBA" id="ARBA00023163"/>
    </source>
</evidence>
<protein>
    <submittedName>
        <fullName evidence="5">MarR family transcriptional regulator</fullName>
    </submittedName>
</protein>
<keyword evidence="1" id="KW-0805">Transcription regulation</keyword>
<name>A0A2G1XC42_STRCJ</name>
<dbReference type="SUPFAM" id="SSF46785">
    <property type="entry name" value="Winged helix' DNA-binding domain"/>
    <property type="match status" value="1"/>
</dbReference>
<comment type="caution">
    <text evidence="5">The sequence shown here is derived from an EMBL/GenBank/DDBJ whole genome shotgun (WGS) entry which is preliminary data.</text>
</comment>
<evidence type="ECO:0000256" key="1">
    <source>
        <dbReference type="ARBA" id="ARBA00023015"/>
    </source>
</evidence>
<dbReference type="GO" id="GO:0003677">
    <property type="term" value="F:DNA binding"/>
    <property type="evidence" value="ECO:0007669"/>
    <property type="project" value="UniProtKB-KW"/>
</dbReference>
<dbReference type="SMART" id="SM00347">
    <property type="entry name" value="HTH_MARR"/>
    <property type="match status" value="1"/>
</dbReference>
<proteinExistence type="predicted"/>
<sequence length="169" mass="19135">MSGDAVDEIIGLWAEERPDLAERLWPVQVLGRLQRLGVTLDREFRAFAAARGLELGEFDVLNTLRRSGPPYELTAGDLKRAAMVTSGAITNRIDRVEAKGLVERVREAADRRVVKIRLTERGREITQAFMDDHLVNEARMLKDFDRAECDELSALLRRLLVSFGDTTIR</sequence>
<accession>A0A2G1XC42</accession>
<gene>
    <name evidence="5" type="ORF">BLA24_27185</name>
</gene>
<dbReference type="AlphaFoldDB" id="A0A2G1XC42"/>
<feature type="domain" description="HTH marR-type" evidence="4">
    <location>
        <begin position="26"/>
        <end position="161"/>
    </location>
</feature>
<keyword evidence="3" id="KW-0804">Transcription</keyword>
<dbReference type="PRINTS" id="PR00598">
    <property type="entry name" value="HTHMARR"/>
</dbReference>
<dbReference type="InterPro" id="IPR036390">
    <property type="entry name" value="WH_DNA-bd_sf"/>
</dbReference>
<dbReference type="InterPro" id="IPR036388">
    <property type="entry name" value="WH-like_DNA-bd_sf"/>
</dbReference>
<dbReference type="PANTHER" id="PTHR42756">
    <property type="entry name" value="TRANSCRIPTIONAL REGULATOR, MARR"/>
    <property type="match status" value="1"/>
</dbReference>
<evidence type="ECO:0000256" key="2">
    <source>
        <dbReference type="ARBA" id="ARBA00023125"/>
    </source>
</evidence>
<evidence type="ECO:0000313" key="6">
    <source>
        <dbReference type="Proteomes" id="UP000222531"/>
    </source>
</evidence>
<dbReference type="PROSITE" id="PS50995">
    <property type="entry name" value="HTH_MARR_2"/>
    <property type="match status" value="1"/>
</dbReference>
<evidence type="ECO:0000313" key="5">
    <source>
        <dbReference type="EMBL" id="PHQ48765.1"/>
    </source>
</evidence>
<dbReference type="Proteomes" id="UP000222531">
    <property type="component" value="Unassembled WGS sequence"/>
</dbReference>
<dbReference type="GO" id="GO:0003700">
    <property type="term" value="F:DNA-binding transcription factor activity"/>
    <property type="evidence" value="ECO:0007669"/>
    <property type="project" value="InterPro"/>
</dbReference>
<keyword evidence="6" id="KW-1185">Reference proteome</keyword>
<dbReference type="EMBL" id="NHZO01000156">
    <property type="protein sequence ID" value="PHQ48765.1"/>
    <property type="molecule type" value="Genomic_DNA"/>
</dbReference>
<dbReference type="InterPro" id="IPR000835">
    <property type="entry name" value="HTH_MarR-typ"/>
</dbReference>
<dbReference type="OrthoDB" id="3237509at2"/>
<organism evidence="5 6">
    <name type="scientific">Streptomyces cinnamoneus</name>
    <name type="common">Streptoverticillium cinnamoneum</name>
    <dbReference type="NCBI Taxonomy" id="53446"/>
    <lineage>
        <taxon>Bacteria</taxon>
        <taxon>Bacillati</taxon>
        <taxon>Actinomycetota</taxon>
        <taxon>Actinomycetes</taxon>
        <taxon>Kitasatosporales</taxon>
        <taxon>Streptomycetaceae</taxon>
        <taxon>Streptomyces</taxon>
        <taxon>Streptomyces cinnamoneus group</taxon>
    </lineage>
</organism>
<keyword evidence="2" id="KW-0238">DNA-binding</keyword>
<evidence type="ECO:0000259" key="4">
    <source>
        <dbReference type="PROSITE" id="PS50995"/>
    </source>
</evidence>